<dbReference type="Pfam" id="PF00501">
    <property type="entry name" value="AMP-binding"/>
    <property type="match status" value="1"/>
</dbReference>
<organism evidence="5 6">
    <name type="scientific">Flexivirga oryzae</name>
    <dbReference type="NCBI Taxonomy" id="1794944"/>
    <lineage>
        <taxon>Bacteria</taxon>
        <taxon>Bacillati</taxon>
        <taxon>Actinomycetota</taxon>
        <taxon>Actinomycetes</taxon>
        <taxon>Micrococcales</taxon>
        <taxon>Dermacoccaceae</taxon>
        <taxon>Flexivirga</taxon>
    </lineage>
</organism>
<name>A0A839NDK3_9MICO</name>
<keyword evidence="2" id="KW-0597">Phosphoprotein</keyword>
<gene>
    <name evidence="5" type="ORF">FHU39_003273</name>
</gene>
<evidence type="ECO:0000256" key="2">
    <source>
        <dbReference type="ARBA" id="ARBA00022553"/>
    </source>
</evidence>
<sequence>MNIATRLEEVLQDPDDRIILRSEQRSFSRSEFEQLTRQAADGLGAAGTTTDEIVEIHTDDHVEAVILMVSVLRAGGGFCVVPPTYPTARVEQIRRRTRPVAVVRSVADAVELRDGTTRALPSRRPDQLAYVIFTSGSTGEPKAVEITDRGLANLATQPGIYPGEVIAHTAALQFDACIYEILGGLLNGMTIQVVELDDLLDRSRVRHALHAVDTLFVTTAVFNLLADRSPEVFDDLQLVLFGGERVSPRHVRNVLPRCRVIHVYGPTETTVFATSYEIGDVLPGEDVPIGRAMQNMCTHVLDETGDPVNGADPGELVVGGPGLMRGYRDEPDITERSMITLHGAPHYRTGDLVTSAEGAMTFIGRRDRQVKVKGYRIDLAEIERVATDFVCINGRRSTATAVTDKGIVRLFISGCSDLSALRHHLREVLPSYTVPVVTPVGAIPLTRNGKTDTGALLEFAREMTPGQERARELFAALVPTGTPSSTFLDLGGDSLSAMNAVWQLDDQGVVVDMGDLLTRPLEEVLSNVA</sequence>
<evidence type="ECO:0000259" key="3">
    <source>
        <dbReference type="Pfam" id="PF00501"/>
    </source>
</evidence>
<dbReference type="Proteomes" id="UP000559182">
    <property type="component" value="Unassembled WGS sequence"/>
</dbReference>
<dbReference type="Gene3D" id="3.30.300.30">
    <property type="match status" value="1"/>
</dbReference>
<reference evidence="5 6" key="1">
    <citation type="submission" date="2020-08" db="EMBL/GenBank/DDBJ databases">
        <title>Sequencing the genomes of 1000 actinobacteria strains.</title>
        <authorList>
            <person name="Klenk H.-P."/>
        </authorList>
    </citation>
    <scope>NUCLEOTIDE SEQUENCE [LARGE SCALE GENOMIC DNA]</scope>
    <source>
        <strain evidence="5 6">DSM 105369</strain>
    </source>
</reference>
<dbReference type="AlphaFoldDB" id="A0A839NDK3"/>
<accession>A0A839NDK3</accession>
<dbReference type="Gene3D" id="3.40.50.12780">
    <property type="entry name" value="N-terminal domain of ligase-like"/>
    <property type="match status" value="1"/>
</dbReference>
<dbReference type="SUPFAM" id="SSF56801">
    <property type="entry name" value="Acetyl-CoA synthetase-like"/>
    <property type="match status" value="1"/>
</dbReference>
<dbReference type="InterPro" id="IPR036736">
    <property type="entry name" value="ACP-like_sf"/>
</dbReference>
<dbReference type="PROSITE" id="PS00455">
    <property type="entry name" value="AMP_BINDING"/>
    <property type="match status" value="1"/>
</dbReference>
<dbReference type="GO" id="GO:0005737">
    <property type="term" value="C:cytoplasm"/>
    <property type="evidence" value="ECO:0007669"/>
    <property type="project" value="TreeGrafter"/>
</dbReference>
<dbReference type="GO" id="GO:0044550">
    <property type="term" value="P:secondary metabolite biosynthetic process"/>
    <property type="evidence" value="ECO:0007669"/>
    <property type="project" value="TreeGrafter"/>
</dbReference>
<proteinExistence type="predicted"/>
<dbReference type="InterPro" id="IPR045851">
    <property type="entry name" value="AMP-bd_C_sf"/>
</dbReference>
<evidence type="ECO:0000259" key="4">
    <source>
        <dbReference type="Pfam" id="PF00550"/>
    </source>
</evidence>
<comment type="caution">
    <text evidence="5">The sequence shown here is derived from an EMBL/GenBank/DDBJ whole genome shotgun (WGS) entry which is preliminary data.</text>
</comment>
<protein>
    <submittedName>
        <fullName evidence="5">Amino acid adenylation domain-containing protein</fullName>
    </submittedName>
</protein>
<evidence type="ECO:0000256" key="1">
    <source>
        <dbReference type="ARBA" id="ARBA00022450"/>
    </source>
</evidence>
<dbReference type="PROSITE" id="PS00012">
    <property type="entry name" value="PHOSPHOPANTETHEINE"/>
    <property type="match status" value="1"/>
</dbReference>
<dbReference type="InterPro" id="IPR006162">
    <property type="entry name" value="Ppantetheine_attach_site"/>
</dbReference>
<dbReference type="InterPro" id="IPR020845">
    <property type="entry name" value="AMP-binding_CS"/>
</dbReference>
<dbReference type="InterPro" id="IPR000873">
    <property type="entry name" value="AMP-dep_synth/lig_dom"/>
</dbReference>
<keyword evidence="6" id="KW-1185">Reference proteome</keyword>
<dbReference type="GO" id="GO:0043041">
    <property type="term" value="P:amino acid activation for nonribosomal peptide biosynthetic process"/>
    <property type="evidence" value="ECO:0007669"/>
    <property type="project" value="TreeGrafter"/>
</dbReference>
<dbReference type="PANTHER" id="PTHR45527">
    <property type="entry name" value="NONRIBOSOMAL PEPTIDE SYNTHETASE"/>
    <property type="match status" value="1"/>
</dbReference>
<dbReference type="Pfam" id="PF00550">
    <property type="entry name" value="PP-binding"/>
    <property type="match status" value="1"/>
</dbReference>
<evidence type="ECO:0000313" key="5">
    <source>
        <dbReference type="EMBL" id="MBB2893255.1"/>
    </source>
</evidence>
<dbReference type="GO" id="GO:0031177">
    <property type="term" value="F:phosphopantetheine binding"/>
    <property type="evidence" value="ECO:0007669"/>
    <property type="project" value="TreeGrafter"/>
</dbReference>
<dbReference type="PANTHER" id="PTHR45527:SF1">
    <property type="entry name" value="FATTY ACID SYNTHASE"/>
    <property type="match status" value="1"/>
</dbReference>
<feature type="domain" description="Carrier" evidence="4">
    <location>
        <begin position="482"/>
        <end position="518"/>
    </location>
</feature>
<dbReference type="InterPro" id="IPR042099">
    <property type="entry name" value="ANL_N_sf"/>
</dbReference>
<keyword evidence="1" id="KW-0596">Phosphopantetheine</keyword>
<dbReference type="InterPro" id="IPR009081">
    <property type="entry name" value="PP-bd_ACP"/>
</dbReference>
<dbReference type="EMBL" id="JACHVQ010000002">
    <property type="protein sequence ID" value="MBB2893255.1"/>
    <property type="molecule type" value="Genomic_DNA"/>
</dbReference>
<dbReference type="RefSeq" id="WP_183321593.1">
    <property type="nucleotide sequence ID" value="NZ_JACHVQ010000002.1"/>
</dbReference>
<feature type="domain" description="AMP-dependent synthetase/ligase" evidence="3">
    <location>
        <begin position="12"/>
        <end position="327"/>
    </location>
</feature>
<dbReference type="Gene3D" id="1.10.1200.10">
    <property type="entry name" value="ACP-like"/>
    <property type="match status" value="1"/>
</dbReference>
<evidence type="ECO:0000313" key="6">
    <source>
        <dbReference type="Proteomes" id="UP000559182"/>
    </source>
</evidence>